<reference evidence="7 8" key="1">
    <citation type="submission" date="2019-01" db="EMBL/GenBank/DDBJ databases">
        <authorList>
            <person name="Sayadi A."/>
        </authorList>
    </citation>
    <scope>NUCLEOTIDE SEQUENCE [LARGE SCALE GENOMIC DNA]</scope>
</reference>
<comment type="catalytic activity">
    <reaction evidence="5 6">
        <text>queuosine 5'-phosphate + H2O = queuine + D-ribose 5-phosphate</text>
        <dbReference type="Rhea" id="RHEA:75387"/>
        <dbReference type="ChEBI" id="CHEBI:15377"/>
        <dbReference type="ChEBI" id="CHEBI:17433"/>
        <dbReference type="ChEBI" id="CHEBI:78346"/>
        <dbReference type="ChEBI" id="CHEBI:194371"/>
    </reaction>
    <physiologicalReaction direction="left-to-right" evidence="5 6">
        <dbReference type="Rhea" id="RHEA:75388"/>
    </physiologicalReaction>
</comment>
<evidence type="ECO:0000313" key="8">
    <source>
        <dbReference type="Proteomes" id="UP000410492"/>
    </source>
</evidence>
<evidence type="ECO:0000256" key="6">
    <source>
        <dbReference type="RuleBase" id="RU365002"/>
    </source>
</evidence>
<dbReference type="OrthoDB" id="416777at2759"/>
<dbReference type="GO" id="GO:0006400">
    <property type="term" value="P:tRNA modification"/>
    <property type="evidence" value="ECO:0007669"/>
    <property type="project" value="TreeGrafter"/>
</dbReference>
<protein>
    <recommendedName>
        <fullName evidence="3 6">Queuosine 5'-phosphate N-glycosylase/hydrolase</fullName>
        <ecNumber evidence="6">3.2.2.-</ecNumber>
    </recommendedName>
    <alternativeName>
        <fullName evidence="4 6">Queuosine-nucleotide N-glycosylase/hydrolase</fullName>
    </alternativeName>
</protein>
<dbReference type="EMBL" id="CAACVG010011169">
    <property type="protein sequence ID" value="VEN57493.1"/>
    <property type="molecule type" value="Genomic_DNA"/>
</dbReference>
<evidence type="ECO:0000256" key="5">
    <source>
        <dbReference type="ARBA" id="ARBA00048204"/>
    </source>
</evidence>
<evidence type="ECO:0000313" key="7">
    <source>
        <dbReference type="EMBL" id="VEN57493.1"/>
    </source>
</evidence>
<dbReference type="Proteomes" id="UP000410492">
    <property type="component" value="Unassembled WGS sequence"/>
</dbReference>
<proteinExistence type="inferred from homology"/>
<comment type="function">
    <text evidence="6">Catalyzes the hydrolysis of queuosine 5'-phosphate, releasing the nucleobase queuine (q). Is required for salvage of queuine from exogenous queuosine (Q) that is imported and then converted to queuosine 5'-phosphate intracellularly.</text>
</comment>
<organism evidence="7 8">
    <name type="scientific">Callosobruchus maculatus</name>
    <name type="common">Southern cowpea weevil</name>
    <name type="synonym">Pulse bruchid</name>
    <dbReference type="NCBI Taxonomy" id="64391"/>
    <lineage>
        <taxon>Eukaryota</taxon>
        <taxon>Metazoa</taxon>
        <taxon>Ecdysozoa</taxon>
        <taxon>Arthropoda</taxon>
        <taxon>Hexapoda</taxon>
        <taxon>Insecta</taxon>
        <taxon>Pterygota</taxon>
        <taxon>Neoptera</taxon>
        <taxon>Endopterygota</taxon>
        <taxon>Coleoptera</taxon>
        <taxon>Polyphaga</taxon>
        <taxon>Cucujiformia</taxon>
        <taxon>Chrysomeloidea</taxon>
        <taxon>Chrysomelidae</taxon>
        <taxon>Bruchinae</taxon>
        <taxon>Bruchini</taxon>
        <taxon>Callosobruchus</taxon>
    </lineage>
</organism>
<sequence>MVLSPKEGAKIVASKAKHVKIEEKALRNWEIVLKLQSSGSSSFFRRALGFGLVICSRYSILFLHNENEEGWKVEGHSGYFALCAAINRAIKEKVDITNPTFYSTITEKQLQNILRSDTKIECPLISDRVKCLHEVGNALLENFEGSFKNVVKQCNNNAEKLLQLIVNNFNCFRDEADYQGEKIAIYKRAQILIGDIWACFKNKGIGYFEDIDKITAFADYRVPQTLLCLELLSTLKN</sequence>
<dbReference type="Pfam" id="PF10343">
    <property type="entry name" value="Q_salvage"/>
    <property type="match status" value="1"/>
</dbReference>
<dbReference type="EC" id="3.2.2.-" evidence="6"/>
<name>A0A653DBW2_CALMS</name>
<dbReference type="PANTHER" id="PTHR21314">
    <property type="entry name" value="QUEUOSINE 5'-PHOSPHATE N-GLYCOSYLASE_HYDROLASE-RELATED"/>
    <property type="match status" value="1"/>
</dbReference>
<accession>A0A653DBW2</accession>
<comment type="similarity">
    <text evidence="2 6">Belongs to the QNG1 protein family.</text>
</comment>
<dbReference type="GO" id="GO:0016787">
    <property type="term" value="F:hydrolase activity"/>
    <property type="evidence" value="ECO:0007669"/>
    <property type="project" value="UniProtKB-KW"/>
</dbReference>
<dbReference type="PANTHER" id="PTHR21314:SF0">
    <property type="entry name" value="QUEUOSINE 5'-PHOSPHATE N-GLYCOSYLASE_HYDROLASE"/>
    <property type="match status" value="1"/>
</dbReference>
<gene>
    <name evidence="7" type="ORF">CALMAC_LOCUS16103</name>
</gene>
<keyword evidence="1 6" id="KW-0378">Hydrolase</keyword>
<keyword evidence="8" id="KW-1185">Reference proteome</keyword>
<evidence type="ECO:0000256" key="2">
    <source>
        <dbReference type="ARBA" id="ARBA00035119"/>
    </source>
</evidence>
<dbReference type="AlphaFoldDB" id="A0A653DBW2"/>
<evidence type="ECO:0000256" key="1">
    <source>
        <dbReference type="ARBA" id="ARBA00022801"/>
    </source>
</evidence>
<evidence type="ECO:0000256" key="3">
    <source>
        <dbReference type="ARBA" id="ARBA00035306"/>
    </source>
</evidence>
<evidence type="ECO:0000256" key="4">
    <source>
        <dbReference type="ARBA" id="ARBA00035393"/>
    </source>
</evidence>
<dbReference type="InterPro" id="IPR019438">
    <property type="entry name" value="Q_salvage"/>
</dbReference>